<accession>A0AB34QRC3</accession>
<proteinExistence type="predicted"/>
<organism evidence="2 3">
    <name type="scientific">Bacillus pumilus</name>
    <name type="common">Bacillus mesentericus</name>
    <dbReference type="NCBI Taxonomy" id="1408"/>
    <lineage>
        <taxon>Bacteria</taxon>
        <taxon>Bacillati</taxon>
        <taxon>Bacillota</taxon>
        <taxon>Bacilli</taxon>
        <taxon>Bacillales</taxon>
        <taxon>Bacillaceae</taxon>
        <taxon>Bacillus</taxon>
    </lineage>
</organism>
<sequence>MFFLFLITSPFLSRKKWHPFLCIKGAIIILAVFLLFI</sequence>
<evidence type="ECO:0000256" key="1">
    <source>
        <dbReference type="SAM" id="Phobius"/>
    </source>
</evidence>
<dbReference type="AlphaFoldDB" id="A0AB34QRC3"/>
<keyword evidence="1" id="KW-0472">Membrane</keyword>
<dbReference type="Proteomes" id="UP000031978">
    <property type="component" value="Unassembled WGS sequence"/>
</dbReference>
<evidence type="ECO:0000313" key="2">
    <source>
        <dbReference type="EMBL" id="KIL16933.1"/>
    </source>
</evidence>
<gene>
    <name evidence="2" type="ORF">B4127_2197</name>
</gene>
<feature type="transmembrane region" description="Helical" evidence="1">
    <location>
        <begin position="17"/>
        <end position="36"/>
    </location>
</feature>
<name>A0AB34QRC3_BACPU</name>
<dbReference type="EMBL" id="JXCL01000029">
    <property type="protein sequence ID" value="KIL16933.1"/>
    <property type="molecule type" value="Genomic_DNA"/>
</dbReference>
<protein>
    <submittedName>
        <fullName evidence="2">Uncharacterized protein</fullName>
    </submittedName>
</protein>
<comment type="caution">
    <text evidence="2">The sequence shown here is derived from an EMBL/GenBank/DDBJ whole genome shotgun (WGS) entry which is preliminary data.</text>
</comment>
<reference evidence="2 3" key="1">
    <citation type="submission" date="2014-12" db="EMBL/GenBank/DDBJ databases">
        <title>Draft Genome Sequences of Five Spore-Forming Food Isolates of Bacillus pumilus.</title>
        <authorList>
            <person name="de Jong A."/>
            <person name="van Heel A.J."/>
            <person name="Montalban-Lopez M."/>
            <person name="Krawczyk A.O."/>
            <person name="Berendsen E.M."/>
            <person name="Wells-Bennik M."/>
            <person name="Kuipers O.P."/>
        </authorList>
    </citation>
    <scope>NUCLEOTIDE SEQUENCE [LARGE SCALE GENOMIC DNA]</scope>
    <source>
        <strain evidence="2 3">B4127</strain>
    </source>
</reference>
<keyword evidence="1" id="KW-0812">Transmembrane</keyword>
<keyword evidence="1" id="KW-1133">Transmembrane helix</keyword>
<evidence type="ECO:0000313" key="3">
    <source>
        <dbReference type="Proteomes" id="UP000031978"/>
    </source>
</evidence>